<name>A0A0C2XP02_HEBCY</name>
<dbReference type="EMBL" id="KN831786">
    <property type="protein sequence ID" value="KIM39393.1"/>
    <property type="molecule type" value="Genomic_DNA"/>
</dbReference>
<gene>
    <name evidence="1" type="ORF">M413DRAFT_29542</name>
</gene>
<dbReference type="HOGENOM" id="CLU_969962_0_0_1"/>
<protein>
    <submittedName>
        <fullName evidence="1">Uncharacterized protein</fullName>
    </submittedName>
</protein>
<keyword evidence="2" id="KW-1185">Reference proteome</keyword>
<reference evidence="1 2" key="1">
    <citation type="submission" date="2014-04" db="EMBL/GenBank/DDBJ databases">
        <authorList>
            <consortium name="DOE Joint Genome Institute"/>
            <person name="Kuo A."/>
            <person name="Gay G."/>
            <person name="Dore J."/>
            <person name="Kohler A."/>
            <person name="Nagy L.G."/>
            <person name="Floudas D."/>
            <person name="Copeland A."/>
            <person name="Barry K.W."/>
            <person name="Cichocki N."/>
            <person name="Veneault-Fourrey C."/>
            <person name="LaButti K."/>
            <person name="Lindquist E.A."/>
            <person name="Lipzen A."/>
            <person name="Lundell T."/>
            <person name="Morin E."/>
            <person name="Murat C."/>
            <person name="Sun H."/>
            <person name="Tunlid A."/>
            <person name="Henrissat B."/>
            <person name="Grigoriev I.V."/>
            <person name="Hibbett D.S."/>
            <person name="Martin F."/>
            <person name="Nordberg H.P."/>
            <person name="Cantor M.N."/>
            <person name="Hua S.X."/>
        </authorList>
    </citation>
    <scope>NUCLEOTIDE SEQUENCE [LARGE SCALE GENOMIC DNA]</scope>
    <source>
        <strain evidence="2">h7</strain>
    </source>
</reference>
<evidence type="ECO:0000313" key="1">
    <source>
        <dbReference type="EMBL" id="KIM39393.1"/>
    </source>
</evidence>
<dbReference type="Proteomes" id="UP000053424">
    <property type="component" value="Unassembled WGS sequence"/>
</dbReference>
<dbReference type="OrthoDB" id="3069034at2759"/>
<organism evidence="1 2">
    <name type="scientific">Hebeloma cylindrosporum</name>
    <dbReference type="NCBI Taxonomy" id="76867"/>
    <lineage>
        <taxon>Eukaryota</taxon>
        <taxon>Fungi</taxon>
        <taxon>Dikarya</taxon>
        <taxon>Basidiomycota</taxon>
        <taxon>Agaricomycotina</taxon>
        <taxon>Agaricomycetes</taxon>
        <taxon>Agaricomycetidae</taxon>
        <taxon>Agaricales</taxon>
        <taxon>Agaricineae</taxon>
        <taxon>Hymenogastraceae</taxon>
        <taxon>Hebeloma</taxon>
    </lineage>
</organism>
<dbReference type="AlphaFoldDB" id="A0A0C2XP02"/>
<evidence type="ECO:0000313" key="2">
    <source>
        <dbReference type="Proteomes" id="UP000053424"/>
    </source>
</evidence>
<sequence length="287" mass="32063">MDLLADFGGPYPLGWNTLKNSVVDPFMEANPQGNDHRLTINWFPSSYAADPKAWAGRRTFKLLFRKLSEAIAPGQTALAFFERISISVSELYVEMNVPFNGLERTAEEKAKIDRKRINLGSASNLRELVLLGSHLYFSERFSNVPFHRLTLLCVSSSCRISVNDTLVLIHSCPLLRDATFGDVDTEARCELHSRYQPLPAGANFTSQLETFTITSYIDISRVLTSLHWLHGNPTITINILDDALAGQDWGPSFVNIPISTNLIMNGNFPQATMAMIRQQVPGVNFGR</sequence>
<reference evidence="2" key="2">
    <citation type="submission" date="2015-01" db="EMBL/GenBank/DDBJ databases">
        <title>Evolutionary Origins and Diversification of the Mycorrhizal Mutualists.</title>
        <authorList>
            <consortium name="DOE Joint Genome Institute"/>
            <consortium name="Mycorrhizal Genomics Consortium"/>
            <person name="Kohler A."/>
            <person name="Kuo A."/>
            <person name="Nagy L.G."/>
            <person name="Floudas D."/>
            <person name="Copeland A."/>
            <person name="Barry K.W."/>
            <person name="Cichocki N."/>
            <person name="Veneault-Fourrey C."/>
            <person name="LaButti K."/>
            <person name="Lindquist E.A."/>
            <person name="Lipzen A."/>
            <person name="Lundell T."/>
            <person name="Morin E."/>
            <person name="Murat C."/>
            <person name="Riley R."/>
            <person name="Ohm R."/>
            <person name="Sun H."/>
            <person name="Tunlid A."/>
            <person name="Henrissat B."/>
            <person name="Grigoriev I.V."/>
            <person name="Hibbett D.S."/>
            <person name="Martin F."/>
        </authorList>
    </citation>
    <scope>NUCLEOTIDE SEQUENCE [LARGE SCALE GENOMIC DNA]</scope>
    <source>
        <strain evidence="2">h7</strain>
    </source>
</reference>
<proteinExistence type="predicted"/>
<accession>A0A0C2XP02</accession>